<dbReference type="CDD" id="cd03250">
    <property type="entry name" value="ABCC_MRP_domain1"/>
    <property type="match status" value="1"/>
</dbReference>
<dbReference type="CDD" id="cd03244">
    <property type="entry name" value="ABCC_MRP_domain2"/>
    <property type="match status" value="1"/>
</dbReference>
<dbReference type="FunFam" id="1.20.1560.10:FF:000013">
    <property type="entry name" value="ABC transporter C family member 2"/>
    <property type="match status" value="1"/>
</dbReference>
<feature type="domain" description="ABC transmembrane type-1" evidence="12">
    <location>
        <begin position="382"/>
        <end position="570"/>
    </location>
</feature>
<sequence length="1446" mass="161619">MGVRSVQSRVVELVKPFIEEHAPEDHLLTEVYSGYSLFLSTVCLVGLTVQAATIRFSTDLAPILAVWVALFLLIVLLRPRTASLPIVLAAAAIFILQVIFAYIKRQDHIVIPYGILYSLSSLCSFTLLVALLQMPMREPRLSRKGISRPFTGATETLRSPEDDLTLWQWMTVSWMSPLIDIGNLRQLQPADVWRLPYEFQHQHLHHAFRNLTGTVVQRLIRANWIDLVILTSLALVETAATYSAPLLLQQLLKAMERISSVKSPALFYAVLTLIVRYVVTQSSIFTLWYSRRCYERSRGEMITMIFEKTLQRKIVGGVQEKDEENNTRDQMDAEENTALLDAGSKKAPDFWRKLFRSFARLRKAIPFTRQKMEIQDKTGPASMGKILNMMRNDVYEVAQRFWEFPTLIVLPIGSILSFALVWRLIGWPCLFGVATVILAQVLNALLAKALVSWETVRRKATDTKLQQISQYIEAIRHLRYYAWQSKWLDGIMTARQKELNLKIITGLWNTLIIFINIMASGMLPLTAFWAYTTLKGDHLTVDIAFPALQLFGLLQSNLREIPRLITVLLNAYVAVGRIEDYMKEPDKDETESENQRFGEELEIKHGSFAWPGTSKPVLKDVNLTFPSGLTVIYGQVAAGKSALLQALLGELDLHSGELIRPSSSVAYCSQTPWLQSMTIRDNILFGQPYDEARYKQTLQACALVPDLASFQHGDLSPIGENGIGLSGGQKMRTALARAMYSRADTLLLDDPLSALDQQTAEHVVQHCFRGSLAKGRTLILVTHRVDLCMDISEQVVEVLEGTVQVQEGRKTSLPSYALSPTVSRQETTQNEDDKRDEGAAVPEKFEEEENRVHGGVQARVYWEYVKAGRLRWWTLVFLSAAGCRLVIFGQSWFLKEWSEVYKDTVLRLLVVQDQVGTFENSTTPISRLFDGFPDPGKKPGPWLLGFLVLVLLDAFLYLIAMVFSIVLTYTSGKRMFKSIMTKVSGATFRFYDVTPVGRLMNRLTSDMGTIDGGISDVFLQCLWHTVSWTSSVTIIAFVTPVFLFAVIALTLSYVLIFLRFIATSQSLRRLEMVSLSPLMSNFGALLEGLMTVRAFCAQKQFQDRIIVTTDAFQQMDHFYWSLQAWLTFRFDLLSAFSTLVLTLIAIYSGLSPGLTAFVLIAAGKFVQATHALCRQYGRLQLDFVAVERVVELMHLDQEPAGSLSPPASWPSTSDDIVFENVSIRYAPHLEPALDSISLTIPGGSSTAVIGRTGSGKSTFALALLATTTPSSGRILIGGVDTSKVEKHALRSRITFLAQDPVLFPGSLRHNLDPVEAHTDEECAAVLERVCGSYGFTLETEIDTGGKNLSQGQRQLVGLARAILRRSSIVIMDEATASIDAKTAWEIQRVLREELVGSTVVTIAHRPGAVRGAERCLRLANGKVEAYGTVDEVMSEDTQGEGNEGEI</sequence>
<dbReference type="Gene3D" id="1.20.1560.10">
    <property type="entry name" value="ABC transporter type 1, transmembrane domain"/>
    <property type="match status" value="2"/>
</dbReference>
<feature type="transmembrane region" description="Helical" evidence="10">
    <location>
        <begin position="1078"/>
        <end position="1096"/>
    </location>
</feature>
<feature type="domain" description="ABC transporter" evidence="11">
    <location>
        <begin position="1216"/>
        <end position="1445"/>
    </location>
</feature>
<evidence type="ECO:0000256" key="8">
    <source>
        <dbReference type="ARBA" id="ARBA00023136"/>
    </source>
</evidence>
<feature type="domain" description="ABC transporter" evidence="11">
    <location>
        <begin position="601"/>
        <end position="825"/>
    </location>
</feature>
<dbReference type="Pfam" id="PF00005">
    <property type="entry name" value="ABC_tran"/>
    <property type="match status" value="2"/>
</dbReference>
<gene>
    <name evidence="13" type="ORF">BDZ85DRAFT_197418</name>
</gene>
<dbReference type="InterPro" id="IPR036640">
    <property type="entry name" value="ABC1_TM_sf"/>
</dbReference>
<dbReference type="SMART" id="SM00382">
    <property type="entry name" value="AAA"/>
    <property type="match status" value="2"/>
</dbReference>
<dbReference type="CDD" id="cd18604">
    <property type="entry name" value="ABC_6TM_VMR1_D2_like"/>
    <property type="match status" value="1"/>
</dbReference>
<feature type="transmembrane region" description="Helical" evidence="10">
    <location>
        <begin position="60"/>
        <end position="77"/>
    </location>
</feature>
<feature type="transmembrane region" description="Helical" evidence="10">
    <location>
        <begin position="538"/>
        <end position="554"/>
    </location>
</feature>
<evidence type="ECO:0000313" key="14">
    <source>
        <dbReference type="Proteomes" id="UP000799538"/>
    </source>
</evidence>
<feature type="region of interest" description="Disordered" evidence="9">
    <location>
        <begin position="816"/>
        <end position="841"/>
    </location>
</feature>
<dbReference type="PROSITE" id="PS50893">
    <property type="entry name" value="ABC_TRANSPORTER_2"/>
    <property type="match status" value="2"/>
</dbReference>
<evidence type="ECO:0000256" key="5">
    <source>
        <dbReference type="ARBA" id="ARBA00022741"/>
    </source>
</evidence>
<dbReference type="GO" id="GO:0005524">
    <property type="term" value="F:ATP binding"/>
    <property type="evidence" value="ECO:0007669"/>
    <property type="project" value="UniProtKB-KW"/>
</dbReference>
<protein>
    <submittedName>
        <fullName evidence="13">ABC bile acid transporter</fullName>
    </submittedName>
</protein>
<keyword evidence="5" id="KW-0547">Nucleotide-binding</keyword>
<feature type="transmembrane region" description="Helical" evidence="10">
    <location>
        <begin position="431"/>
        <end position="451"/>
    </location>
</feature>
<feature type="transmembrane region" description="Helical" evidence="10">
    <location>
        <begin position="227"/>
        <end position="245"/>
    </location>
</feature>
<feature type="transmembrane region" description="Helical" evidence="10">
    <location>
        <begin position="942"/>
        <end position="970"/>
    </location>
</feature>
<dbReference type="GO" id="GO:0016020">
    <property type="term" value="C:membrane"/>
    <property type="evidence" value="ECO:0007669"/>
    <property type="project" value="UniProtKB-SubCell"/>
</dbReference>
<keyword evidence="4" id="KW-0677">Repeat</keyword>
<dbReference type="EMBL" id="ML992506">
    <property type="protein sequence ID" value="KAF2223467.1"/>
    <property type="molecule type" value="Genomic_DNA"/>
</dbReference>
<proteinExistence type="predicted"/>
<dbReference type="GO" id="GO:0016887">
    <property type="term" value="F:ATP hydrolysis activity"/>
    <property type="evidence" value="ECO:0007669"/>
    <property type="project" value="InterPro"/>
</dbReference>
<dbReference type="InterPro" id="IPR011527">
    <property type="entry name" value="ABC1_TM_dom"/>
</dbReference>
<keyword evidence="8 10" id="KW-0472">Membrane</keyword>
<feature type="transmembrane region" description="Helical" evidence="10">
    <location>
        <begin position="35"/>
        <end position="54"/>
    </location>
</feature>
<evidence type="ECO:0000256" key="3">
    <source>
        <dbReference type="ARBA" id="ARBA00022692"/>
    </source>
</evidence>
<dbReference type="SUPFAM" id="SSF90123">
    <property type="entry name" value="ABC transporter transmembrane region"/>
    <property type="match status" value="2"/>
</dbReference>
<keyword evidence="7 10" id="KW-1133">Transmembrane helix</keyword>
<keyword evidence="3 10" id="KW-0812">Transmembrane</keyword>
<evidence type="ECO:0000259" key="12">
    <source>
        <dbReference type="PROSITE" id="PS50929"/>
    </source>
</evidence>
<evidence type="ECO:0000256" key="4">
    <source>
        <dbReference type="ARBA" id="ARBA00022737"/>
    </source>
</evidence>
<evidence type="ECO:0000256" key="1">
    <source>
        <dbReference type="ARBA" id="ARBA00004141"/>
    </source>
</evidence>
<feature type="domain" description="ABC transmembrane type-1" evidence="12">
    <location>
        <begin position="875"/>
        <end position="1181"/>
    </location>
</feature>
<evidence type="ECO:0000256" key="7">
    <source>
        <dbReference type="ARBA" id="ARBA00022989"/>
    </source>
</evidence>
<feature type="transmembrane region" description="Helical" evidence="10">
    <location>
        <begin position="507"/>
        <end position="532"/>
    </location>
</feature>
<feature type="transmembrane region" description="Helical" evidence="10">
    <location>
        <begin position="872"/>
        <end position="893"/>
    </location>
</feature>
<dbReference type="InterPro" id="IPR003439">
    <property type="entry name" value="ABC_transporter-like_ATP-bd"/>
</dbReference>
<evidence type="ECO:0000256" key="10">
    <source>
        <dbReference type="SAM" id="Phobius"/>
    </source>
</evidence>
<dbReference type="PROSITE" id="PS00211">
    <property type="entry name" value="ABC_TRANSPORTER_1"/>
    <property type="match status" value="1"/>
</dbReference>
<dbReference type="InterPro" id="IPR017871">
    <property type="entry name" value="ABC_transporter-like_CS"/>
</dbReference>
<dbReference type="Gene3D" id="3.40.50.300">
    <property type="entry name" value="P-loop containing nucleotide triphosphate hydrolases"/>
    <property type="match status" value="2"/>
</dbReference>
<reference evidence="14" key="1">
    <citation type="journal article" date="2020" name="Stud. Mycol.">
        <title>101 Dothideomycetes genomes: A test case for predicting lifestyles and emergence of pathogens.</title>
        <authorList>
            <person name="Haridas S."/>
            <person name="Albert R."/>
            <person name="Binder M."/>
            <person name="Bloem J."/>
            <person name="LaButti K."/>
            <person name="Salamov A."/>
            <person name="Andreopoulos B."/>
            <person name="Baker S."/>
            <person name="Barry K."/>
            <person name="Bills G."/>
            <person name="Bluhm B."/>
            <person name="Cannon C."/>
            <person name="Castanera R."/>
            <person name="Culley D."/>
            <person name="Daum C."/>
            <person name="Ezra D."/>
            <person name="Gonzalez J."/>
            <person name="Henrissat B."/>
            <person name="Kuo A."/>
            <person name="Liang C."/>
            <person name="Lipzen A."/>
            <person name="Lutzoni F."/>
            <person name="Magnuson J."/>
            <person name="Mondo S."/>
            <person name="Nolan M."/>
            <person name="Ohm R."/>
            <person name="Pangilinan J."/>
            <person name="Park H.-J."/>
            <person name="Ramirez L."/>
            <person name="Alfaro M."/>
            <person name="Sun H."/>
            <person name="Tritt A."/>
            <person name="Yoshinaga Y."/>
            <person name="Zwiers L.-H."/>
            <person name="Turgeon B."/>
            <person name="Goodwin S."/>
            <person name="Spatafora J."/>
            <person name="Crous P."/>
            <person name="Grigoriev I."/>
        </authorList>
    </citation>
    <scope>NUCLEOTIDE SEQUENCE [LARGE SCALE GENOMIC DNA]</scope>
    <source>
        <strain evidence="14">CECT 20119</strain>
    </source>
</reference>
<dbReference type="InterPro" id="IPR003593">
    <property type="entry name" value="AAA+_ATPase"/>
</dbReference>
<dbReference type="FunFam" id="3.40.50.300:FF:001577">
    <property type="entry name" value="ABC bile acid transporter"/>
    <property type="match status" value="1"/>
</dbReference>
<keyword evidence="2" id="KW-0813">Transport</keyword>
<dbReference type="OrthoDB" id="6500128at2759"/>
<comment type="subcellular location">
    <subcellularLocation>
        <location evidence="1">Membrane</location>
        <topology evidence="1">Multi-pass membrane protein</topology>
    </subcellularLocation>
</comment>
<feature type="compositionally biased region" description="Polar residues" evidence="9">
    <location>
        <begin position="816"/>
        <end position="828"/>
    </location>
</feature>
<dbReference type="CDD" id="cd18596">
    <property type="entry name" value="ABC_6TM_VMR1_D1_like"/>
    <property type="match status" value="1"/>
</dbReference>
<feature type="transmembrane region" description="Helical" evidence="10">
    <location>
        <begin position="265"/>
        <end position="289"/>
    </location>
</feature>
<dbReference type="Proteomes" id="UP000799538">
    <property type="component" value="Unassembled WGS sequence"/>
</dbReference>
<feature type="transmembrane region" description="Helical" evidence="10">
    <location>
        <begin position="115"/>
        <end position="134"/>
    </location>
</feature>
<feature type="transmembrane region" description="Helical" evidence="10">
    <location>
        <begin position="1034"/>
        <end position="1058"/>
    </location>
</feature>
<organism evidence="13 14">
    <name type="scientific">Elsinoe ampelina</name>
    <dbReference type="NCBI Taxonomy" id="302913"/>
    <lineage>
        <taxon>Eukaryota</taxon>
        <taxon>Fungi</taxon>
        <taxon>Dikarya</taxon>
        <taxon>Ascomycota</taxon>
        <taxon>Pezizomycotina</taxon>
        <taxon>Dothideomycetes</taxon>
        <taxon>Dothideomycetidae</taxon>
        <taxon>Myriangiales</taxon>
        <taxon>Elsinoaceae</taxon>
        <taxon>Elsinoe</taxon>
    </lineage>
</organism>
<evidence type="ECO:0000256" key="6">
    <source>
        <dbReference type="ARBA" id="ARBA00022840"/>
    </source>
</evidence>
<feature type="transmembrane region" description="Helical" evidence="10">
    <location>
        <begin position="84"/>
        <end position="103"/>
    </location>
</feature>
<evidence type="ECO:0000256" key="2">
    <source>
        <dbReference type="ARBA" id="ARBA00022448"/>
    </source>
</evidence>
<dbReference type="PANTHER" id="PTHR24223">
    <property type="entry name" value="ATP-BINDING CASSETTE SUB-FAMILY C"/>
    <property type="match status" value="1"/>
</dbReference>
<evidence type="ECO:0000313" key="13">
    <source>
        <dbReference type="EMBL" id="KAF2223467.1"/>
    </source>
</evidence>
<dbReference type="PANTHER" id="PTHR24223:SF415">
    <property type="entry name" value="FI20190P1"/>
    <property type="match status" value="1"/>
</dbReference>
<dbReference type="InterPro" id="IPR027417">
    <property type="entry name" value="P-loop_NTPase"/>
</dbReference>
<evidence type="ECO:0000256" key="9">
    <source>
        <dbReference type="SAM" id="MobiDB-lite"/>
    </source>
</evidence>
<dbReference type="GO" id="GO:0140359">
    <property type="term" value="F:ABC-type transporter activity"/>
    <property type="evidence" value="ECO:0007669"/>
    <property type="project" value="InterPro"/>
</dbReference>
<keyword evidence="14" id="KW-1185">Reference proteome</keyword>
<accession>A0A6A6GCR3</accession>
<dbReference type="PROSITE" id="PS50929">
    <property type="entry name" value="ABC_TM1F"/>
    <property type="match status" value="2"/>
</dbReference>
<dbReference type="GO" id="GO:0005737">
    <property type="term" value="C:cytoplasm"/>
    <property type="evidence" value="ECO:0007669"/>
    <property type="project" value="UniProtKB-ARBA"/>
</dbReference>
<feature type="transmembrane region" description="Helical" evidence="10">
    <location>
        <begin position="407"/>
        <end position="425"/>
    </location>
</feature>
<dbReference type="InterPro" id="IPR050173">
    <property type="entry name" value="ABC_transporter_C-like"/>
</dbReference>
<name>A0A6A6GCR3_9PEZI</name>
<keyword evidence="6" id="KW-0067">ATP-binding</keyword>
<dbReference type="SUPFAM" id="SSF52540">
    <property type="entry name" value="P-loop containing nucleoside triphosphate hydrolases"/>
    <property type="match status" value="2"/>
</dbReference>
<evidence type="ECO:0000259" key="11">
    <source>
        <dbReference type="PROSITE" id="PS50893"/>
    </source>
</evidence>
<dbReference type="Pfam" id="PF00664">
    <property type="entry name" value="ABC_membrane"/>
    <property type="match status" value="2"/>
</dbReference>